<reference evidence="8 9" key="1">
    <citation type="submission" date="2020-08" db="EMBL/GenBank/DDBJ databases">
        <title>Genomic Encyclopedia of Type Strains, Phase IV (KMG-IV): sequencing the most valuable type-strain genomes for metagenomic binning, comparative biology and taxonomic classification.</title>
        <authorList>
            <person name="Goeker M."/>
        </authorList>
    </citation>
    <scope>NUCLEOTIDE SEQUENCE [LARGE SCALE GENOMIC DNA]</scope>
    <source>
        <strain evidence="8 9">DSM 104969</strain>
    </source>
</reference>
<dbReference type="InterPro" id="IPR012944">
    <property type="entry name" value="SusD_RagB_dom"/>
</dbReference>
<dbReference type="RefSeq" id="WP_183306388.1">
    <property type="nucleotide sequence ID" value="NZ_JACIEP010000004.1"/>
</dbReference>
<evidence type="ECO:0000256" key="6">
    <source>
        <dbReference type="SAM" id="SignalP"/>
    </source>
</evidence>
<organism evidence="8 9">
    <name type="scientific">Dysgonomonas hofstadii</name>
    <dbReference type="NCBI Taxonomy" id="637886"/>
    <lineage>
        <taxon>Bacteria</taxon>
        <taxon>Pseudomonadati</taxon>
        <taxon>Bacteroidota</taxon>
        <taxon>Bacteroidia</taxon>
        <taxon>Bacteroidales</taxon>
        <taxon>Dysgonomonadaceae</taxon>
        <taxon>Dysgonomonas</taxon>
    </lineage>
</organism>
<keyword evidence="3 6" id="KW-0732">Signal</keyword>
<sequence>MKKYIISLIAVLSVLSFNSCMDLERTDSSTIQLENFLKNENDLKLYVYSLYKPFGSSNGDANVWGFYATLDAGYYSITENTTDILTTDKSNTNATSTLCNRHSWQLNSNNIMNPLTSKYFPKVNHLSQARMAYIRIMETDLPNKEKYAAEAQAVIGWTGMILYDMFGPVPFASDEQLIKWDADPQSGEWLPKPTGEVFLNYLISNLEEAIPLLPETQSDWGRITKGAARMMLLRIYLMKGDYQSAKPIAKDLYEMGIESGVGNIYRLEPSYQNVFSISNEKNKELILAIPCDGTKDYSPNQWYCAAMPSDYVHISPYATGSSTHRMRWDFYDTYEPHDERLNTIVASYVNNKGVTKDRNNGLASGAIPFKYDQDPSANGNFSRNDIPVFRYAEAILIYAETIFETEGVTPQAIKLVNQVRSRAGVSGIETIDGGIHVASPDAFREAILLERGHELYCEGVRHMDLIRHGKWAEYGKRGLSTADASAYNNDPNRYVFPIDPQVVIDSKGIIEQNVAYR</sequence>
<evidence type="ECO:0000259" key="7">
    <source>
        <dbReference type="Pfam" id="PF07980"/>
    </source>
</evidence>
<protein>
    <recommendedName>
        <fullName evidence="7">RagB/SusD domain-containing protein</fullName>
    </recommendedName>
</protein>
<evidence type="ECO:0000256" key="3">
    <source>
        <dbReference type="ARBA" id="ARBA00022729"/>
    </source>
</evidence>
<evidence type="ECO:0000313" key="9">
    <source>
        <dbReference type="Proteomes" id="UP000555103"/>
    </source>
</evidence>
<dbReference type="EMBL" id="JACIEP010000004">
    <property type="protein sequence ID" value="MBB4035447.1"/>
    <property type="molecule type" value="Genomic_DNA"/>
</dbReference>
<gene>
    <name evidence="8" type="ORF">GGR21_001340</name>
</gene>
<comment type="caution">
    <text evidence="8">The sequence shown here is derived from an EMBL/GenBank/DDBJ whole genome shotgun (WGS) entry which is preliminary data.</text>
</comment>
<accession>A0A840CHG1</accession>
<name>A0A840CHG1_9BACT</name>
<keyword evidence="5" id="KW-0998">Cell outer membrane</keyword>
<dbReference type="AlphaFoldDB" id="A0A840CHG1"/>
<dbReference type="InterPro" id="IPR011990">
    <property type="entry name" value="TPR-like_helical_dom_sf"/>
</dbReference>
<evidence type="ECO:0000256" key="4">
    <source>
        <dbReference type="ARBA" id="ARBA00023136"/>
    </source>
</evidence>
<feature type="domain" description="RagB/SusD" evidence="7">
    <location>
        <begin position="346"/>
        <end position="514"/>
    </location>
</feature>
<proteinExistence type="inferred from homology"/>
<feature type="chain" id="PRO_5032934366" description="RagB/SusD domain-containing protein" evidence="6">
    <location>
        <begin position="23"/>
        <end position="517"/>
    </location>
</feature>
<dbReference type="Gene3D" id="1.25.40.390">
    <property type="match status" value="1"/>
</dbReference>
<keyword evidence="9" id="KW-1185">Reference proteome</keyword>
<evidence type="ECO:0000256" key="1">
    <source>
        <dbReference type="ARBA" id="ARBA00004442"/>
    </source>
</evidence>
<dbReference type="SUPFAM" id="SSF48452">
    <property type="entry name" value="TPR-like"/>
    <property type="match status" value="1"/>
</dbReference>
<keyword evidence="4" id="KW-0472">Membrane</keyword>
<dbReference type="GO" id="GO:0009279">
    <property type="term" value="C:cell outer membrane"/>
    <property type="evidence" value="ECO:0007669"/>
    <property type="project" value="UniProtKB-SubCell"/>
</dbReference>
<dbReference type="Pfam" id="PF07980">
    <property type="entry name" value="SusD_RagB"/>
    <property type="match status" value="1"/>
</dbReference>
<evidence type="ECO:0000313" key="8">
    <source>
        <dbReference type="EMBL" id="MBB4035447.1"/>
    </source>
</evidence>
<feature type="signal peptide" evidence="6">
    <location>
        <begin position="1"/>
        <end position="22"/>
    </location>
</feature>
<comment type="similarity">
    <text evidence="2">Belongs to the SusD family.</text>
</comment>
<comment type="subcellular location">
    <subcellularLocation>
        <location evidence="1">Cell outer membrane</location>
    </subcellularLocation>
</comment>
<evidence type="ECO:0000256" key="2">
    <source>
        <dbReference type="ARBA" id="ARBA00006275"/>
    </source>
</evidence>
<evidence type="ECO:0000256" key="5">
    <source>
        <dbReference type="ARBA" id="ARBA00023237"/>
    </source>
</evidence>
<dbReference type="Proteomes" id="UP000555103">
    <property type="component" value="Unassembled WGS sequence"/>
</dbReference>